<dbReference type="InterPro" id="IPR036135">
    <property type="entry name" value="MoeA_linker/N_sf"/>
</dbReference>
<evidence type="ECO:0000259" key="1">
    <source>
        <dbReference type="Pfam" id="PF03453"/>
    </source>
</evidence>
<accession>A0A832YXG2</accession>
<proteinExistence type="predicted"/>
<dbReference type="PANTHER" id="PTHR10192:SF19">
    <property type="entry name" value="MOLYBDOPTERIN BIOSYNTHESIS PROTEIN MJ0666-RELATED"/>
    <property type="match status" value="1"/>
</dbReference>
<feature type="domain" description="MoeA N-terminal and linker" evidence="1">
    <location>
        <begin position="8"/>
        <end position="167"/>
    </location>
</feature>
<name>A0A832YXG2_9EURY</name>
<dbReference type="Proteomes" id="UP000605144">
    <property type="component" value="Unassembled WGS sequence"/>
</dbReference>
<dbReference type="InterPro" id="IPR005110">
    <property type="entry name" value="MoeA_linker/N"/>
</dbReference>
<dbReference type="EMBL" id="DQSV01000087">
    <property type="protein sequence ID" value="HIP17515.1"/>
    <property type="molecule type" value="Genomic_DNA"/>
</dbReference>
<dbReference type="GO" id="GO:0006777">
    <property type="term" value="P:Mo-molybdopterin cofactor biosynthetic process"/>
    <property type="evidence" value="ECO:0007669"/>
    <property type="project" value="TreeGrafter"/>
</dbReference>
<protein>
    <submittedName>
        <fullName evidence="2">Molybdopterin molybdenumtransferase MoeA</fullName>
    </submittedName>
</protein>
<comment type="caution">
    <text evidence="2">The sequence shown here is derived from an EMBL/GenBank/DDBJ whole genome shotgun (WGS) entry which is preliminary data.</text>
</comment>
<keyword evidence="2" id="KW-0808">Transferase</keyword>
<dbReference type="Gene3D" id="3.40.980.10">
    <property type="entry name" value="MoaB/Mog-like domain"/>
    <property type="match status" value="1"/>
</dbReference>
<dbReference type="Gene3D" id="3.90.105.10">
    <property type="entry name" value="Molybdopterin biosynthesis moea protein, domain 2"/>
    <property type="match status" value="1"/>
</dbReference>
<gene>
    <name evidence="2" type="ORF">EYG76_04375</name>
</gene>
<dbReference type="AlphaFoldDB" id="A0A832YXG2"/>
<sequence>MFLKNLLKYNDAKSIVFKKLDELMHSNYKSINIIDSWNKISFEDVAAPENLPMFDKSAMDGYALIAQDTFGASENNPIILNLVEEGNLIKSNECMKVSTGMAIPNGANSVVMKEYCIEGDNFVEVRKGVYPYENVSKMGEDVNKGDIIIKKGEIITPYHIALLSSLGIKNIKVYDINVGLISTGDELVDLNNIKDTKDIEKLKKRGNIINSNTPMLYALIKEMG</sequence>
<dbReference type="GO" id="GO:0005737">
    <property type="term" value="C:cytoplasm"/>
    <property type="evidence" value="ECO:0007669"/>
    <property type="project" value="TreeGrafter"/>
</dbReference>
<dbReference type="InterPro" id="IPR038987">
    <property type="entry name" value="MoeA-like"/>
</dbReference>
<evidence type="ECO:0000313" key="2">
    <source>
        <dbReference type="EMBL" id="HIP17515.1"/>
    </source>
</evidence>
<reference evidence="2" key="1">
    <citation type="journal article" date="2020" name="ISME J.">
        <title>Gammaproteobacteria mediating utilization of methyl-, sulfur- and petroleum organic compounds in deep ocean hydrothermal plumes.</title>
        <authorList>
            <person name="Zhou Z."/>
            <person name="Liu Y."/>
            <person name="Pan J."/>
            <person name="Cron B.R."/>
            <person name="Toner B.M."/>
            <person name="Anantharaman K."/>
            <person name="Breier J.A."/>
            <person name="Dick G.J."/>
            <person name="Li M."/>
        </authorList>
    </citation>
    <scope>NUCLEOTIDE SEQUENCE</scope>
    <source>
        <strain evidence="2">SZUA-1385</strain>
    </source>
</reference>
<dbReference type="PANTHER" id="PTHR10192">
    <property type="entry name" value="MOLYBDOPTERIN BIOSYNTHESIS PROTEIN"/>
    <property type="match status" value="1"/>
</dbReference>
<dbReference type="InterPro" id="IPR036425">
    <property type="entry name" value="MoaB/Mog-like_dom_sf"/>
</dbReference>
<feature type="non-terminal residue" evidence="2">
    <location>
        <position position="224"/>
    </location>
</feature>
<dbReference type="Pfam" id="PF03453">
    <property type="entry name" value="MoeA_N"/>
    <property type="match status" value="1"/>
</dbReference>
<organism evidence="2 3">
    <name type="scientific">Methanothermococcus okinawensis</name>
    <dbReference type="NCBI Taxonomy" id="155863"/>
    <lineage>
        <taxon>Archaea</taxon>
        <taxon>Methanobacteriati</taxon>
        <taxon>Methanobacteriota</taxon>
        <taxon>Methanomada group</taxon>
        <taxon>Methanococci</taxon>
        <taxon>Methanococcales</taxon>
        <taxon>Methanococcaceae</taxon>
        <taxon>Methanothermococcus</taxon>
    </lineage>
</organism>
<dbReference type="GO" id="GO:0061599">
    <property type="term" value="F:molybdopterin molybdotransferase activity"/>
    <property type="evidence" value="ECO:0007669"/>
    <property type="project" value="TreeGrafter"/>
</dbReference>
<evidence type="ECO:0000313" key="3">
    <source>
        <dbReference type="Proteomes" id="UP000605144"/>
    </source>
</evidence>
<dbReference type="Gene3D" id="2.170.190.11">
    <property type="entry name" value="Molybdopterin biosynthesis moea protein, domain 3"/>
    <property type="match status" value="1"/>
</dbReference>
<dbReference type="SUPFAM" id="SSF63882">
    <property type="entry name" value="MoeA N-terminal region -like"/>
    <property type="match status" value="1"/>
</dbReference>